<feature type="compositionally biased region" description="Low complexity" evidence="1">
    <location>
        <begin position="40"/>
        <end position="61"/>
    </location>
</feature>
<evidence type="ECO:0000313" key="3">
    <source>
        <dbReference type="EMBL" id="OWP00045.1"/>
    </source>
</evidence>
<dbReference type="OrthoDB" id="3547353at2759"/>
<dbReference type="EMBL" id="MZNU01000336">
    <property type="protein sequence ID" value="OWP00045.1"/>
    <property type="molecule type" value="Genomic_DNA"/>
</dbReference>
<feature type="transmembrane region" description="Helical" evidence="2">
    <location>
        <begin position="141"/>
        <end position="165"/>
    </location>
</feature>
<accession>A0A218YYE6</accession>
<proteinExistence type="predicted"/>
<gene>
    <name evidence="3" type="ORF">B2J93_8616</name>
</gene>
<keyword evidence="4" id="KW-1185">Reference proteome</keyword>
<evidence type="ECO:0000256" key="1">
    <source>
        <dbReference type="SAM" id="MobiDB-lite"/>
    </source>
</evidence>
<feature type="region of interest" description="Disordered" evidence="1">
    <location>
        <begin position="1"/>
        <end position="85"/>
    </location>
</feature>
<sequence>MTSPIVEYLAGDSADNSGPSLSSGSRPSSLTDPNDERESTYTYTPSRRRTTTSSRDSQASTEVEGDDGVSLWGGTSSSGATSRDYNSSARDTLVLQLMARVAHLECRLDAQESTKNERGERDIESQELLRTRGIWAYRDRYGAVAAAAGFILLTAGFTVFLVVVVRARYTGISSVEEATYRTLEFQSP</sequence>
<keyword evidence="2" id="KW-0812">Transmembrane</keyword>
<feature type="compositionally biased region" description="Polar residues" evidence="1">
    <location>
        <begin position="73"/>
        <end position="85"/>
    </location>
</feature>
<dbReference type="AlphaFoldDB" id="A0A218YYE6"/>
<dbReference type="Proteomes" id="UP000242519">
    <property type="component" value="Unassembled WGS sequence"/>
</dbReference>
<keyword evidence="2" id="KW-0472">Membrane</keyword>
<dbReference type="InParanoid" id="A0A218YYE6"/>
<evidence type="ECO:0000256" key="2">
    <source>
        <dbReference type="SAM" id="Phobius"/>
    </source>
</evidence>
<organism evidence="3 4">
    <name type="scientific">Diplocarpon coronariae</name>
    <dbReference type="NCBI Taxonomy" id="2795749"/>
    <lineage>
        <taxon>Eukaryota</taxon>
        <taxon>Fungi</taxon>
        <taxon>Dikarya</taxon>
        <taxon>Ascomycota</taxon>
        <taxon>Pezizomycotina</taxon>
        <taxon>Leotiomycetes</taxon>
        <taxon>Helotiales</taxon>
        <taxon>Drepanopezizaceae</taxon>
        <taxon>Diplocarpon</taxon>
    </lineage>
</organism>
<feature type="compositionally biased region" description="Low complexity" evidence="1">
    <location>
        <begin position="17"/>
        <end position="30"/>
    </location>
</feature>
<comment type="caution">
    <text evidence="3">The sequence shown here is derived from an EMBL/GenBank/DDBJ whole genome shotgun (WGS) entry which is preliminary data.</text>
</comment>
<protein>
    <submittedName>
        <fullName evidence="3">Type III secretion host injection protein (YopB)</fullName>
    </submittedName>
</protein>
<name>A0A218YYE6_9HELO</name>
<reference evidence="3 4" key="1">
    <citation type="submission" date="2017-04" db="EMBL/GenBank/DDBJ databases">
        <title>Draft genome sequence of Marssonina coronaria NL1: causal agent of apple blotch.</title>
        <authorList>
            <person name="Cheng Q."/>
        </authorList>
    </citation>
    <scope>NUCLEOTIDE SEQUENCE [LARGE SCALE GENOMIC DNA]</scope>
    <source>
        <strain evidence="3 4">NL1</strain>
    </source>
</reference>
<evidence type="ECO:0000313" key="4">
    <source>
        <dbReference type="Proteomes" id="UP000242519"/>
    </source>
</evidence>
<keyword evidence="2" id="KW-1133">Transmembrane helix</keyword>